<keyword evidence="3" id="KW-1185">Reference proteome</keyword>
<accession>A0ABU0JW19</accession>
<sequence>MPDKRNELIYDESGEMAVHQQLSESYQSGVIDQEENKENAKKMPRKQDRKSYY</sequence>
<comment type="caution">
    <text evidence="2">The sequence shown here is derived from an EMBL/GenBank/DDBJ whole genome shotgun (WGS) entry which is preliminary data.</text>
</comment>
<evidence type="ECO:0008006" key="4">
    <source>
        <dbReference type="Google" id="ProtNLM"/>
    </source>
</evidence>
<dbReference type="Proteomes" id="UP001226720">
    <property type="component" value="Unassembled WGS sequence"/>
</dbReference>
<dbReference type="EMBL" id="JAUSWM010000001">
    <property type="protein sequence ID" value="MDQ0481291.1"/>
    <property type="molecule type" value="Genomic_DNA"/>
</dbReference>
<evidence type="ECO:0000313" key="2">
    <source>
        <dbReference type="EMBL" id="MDQ0481291.1"/>
    </source>
</evidence>
<organism evidence="2 3">
    <name type="scientific">Guptibacillus hwajinpoensis</name>
    <dbReference type="NCBI Taxonomy" id="208199"/>
    <lineage>
        <taxon>Bacteria</taxon>
        <taxon>Bacillati</taxon>
        <taxon>Bacillota</taxon>
        <taxon>Bacilli</taxon>
        <taxon>Bacillales</taxon>
        <taxon>Guptibacillaceae</taxon>
        <taxon>Guptibacillus</taxon>
    </lineage>
</organism>
<gene>
    <name evidence="2" type="ORF">QO000_000244</name>
</gene>
<protein>
    <recommendedName>
        <fullName evidence="4">DUF4025 domain-containing protein</fullName>
    </recommendedName>
</protein>
<name>A0ABU0JW19_9BACL</name>
<feature type="region of interest" description="Disordered" evidence="1">
    <location>
        <begin position="1"/>
        <end position="53"/>
    </location>
</feature>
<feature type="compositionally biased region" description="Polar residues" evidence="1">
    <location>
        <begin position="20"/>
        <end position="30"/>
    </location>
</feature>
<dbReference type="GeneID" id="301327575"/>
<evidence type="ECO:0000256" key="1">
    <source>
        <dbReference type="SAM" id="MobiDB-lite"/>
    </source>
</evidence>
<reference evidence="2" key="1">
    <citation type="submission" date="2023-07" db="EMBL/GenBank/DDBJ databases">
        <title>Genomic Encyclopedia of Type Strains, Phase IV (KMG-IV): sequencing the most valuable type-strain genomes for metagenomic binning, comparative biology and taxonomic classification.</title>
        <authorList>
            <person name="Goeker M."/>
        </authorList>
    </citation>
    <scope>NUCLEOTIDE SEQUENCE [LARGE SCALE GENOMIC DNA]</scope>
    <source>
        <strain evidence="2">JSM 076093</strain>
    </source>
</reference>
<dbReference type="RefSeq" id="WP_161797393.1">
    <property type="nucleotide sequence ID" value="NZ_CP119526.1"/>
</dbReference>
<proteinExistence type="predicted"/>
<evidence type="ECO:0000313" key="3">
    <source>
        <dbReference type="Proteomes" id="UP001226720"/>
    </source>
</evidence>
<feature type="compositionally biased region" description="Basic and acidic residues" evidence="1">
    <location>
        <begin position="34"/>
        <end position="53"/>
    </location>
</feature>